<dbReference type="Pfam" id="PF15731">
    <property type="entry name" value="MqsA_antitoxin"/>
    <property type="match status" value="1"/>
</dbReference>
<dbReference type="SMART" id="SM00530">
    <property type="entry name" value="HTH_XRE"/>
    <property type="match status" value="1"/>
</dbReference>
<dbReference type="InterPro" id="IPR001387">
    <property type="entry name" value="Cro/C1-type_HTH"/>
</dbReference>
<dbReference type="PATRIC" id="fig|1002364.3.peg.4233"/>
<dbReference type="InterPro" id="IPR022453">
    <property type="entry name" value="Znf_MqsA-type"/>
</dbReference>
<keyword evidence="2" id="KW-0238">DNA-binding</keyword>
<dbReference type="InterPro" id="IPR010982">
    <property type="entry name" value="Lambda_DNA-bd_dom_sf"/>
</dbReference>
<dbReference type="PANTHER" id="PTHR36511:SF4">
    <property type="entry name" value="ANTITOXIN MQSA"/>
    <property type="match status" value="1"/>
</dbReference>
<sequence>MMICPECGSVNTVKEYRDMPYTYKGQTIIVKAVGADWCLNCGEGVVFTEESIRIDSIMGDFNKQVNASIIEPEFVIAMRKKLNLSQSEAGEIFGGGVNAFSRYETGKALPHVSTIKLLKLLDKYPELLTEIRD</sequence>
<dbReference type="Gene3D" id="3.10.20.860">
    <property type="match status" value="1"/>
</dbReference>
<dbReference type="GO" id="GO:0003677">
    <property type="term" value="F:DNA binding"/>
    <property type="evidence" value="ECO:0007669"/>
    <property type="project" value="UniProtKB-KW"/>
</dbReference>
<dbReference type="CDD" id="cd12870">
    <property type="entry name" value="MqsA"/>
    <property type="match status" value="1"/>
</dbReference>
<dbReference type="EMBL" id="AGCI01000113">
    <property type="protein sequence ID" value="EHM37716.1"/>
    <property type="molecule type" value="Genomic_DNA"/>
</dbReference>
<keyword evidence="1" id="KW-0805">Transcription regulation</keyword>
<gene>
    <name evidence="5" type="ORF">HMPREF0454_04709</name>
</gene>
<dbReference type="Gene3D" id="1.10.260.40">
    <property type="entry name" value="lambda repressor-like DNA-binding domains"/>
    <property type="match status" value="1"/>
</dbReference>
<reference evidence="5 6" key="1">
    <citation type="submission" date="2011-08" db="EMBL/GenBank/DDBJ databases">
        <authorList>
            <person name="Weinstock G."/>
            <person name="Sodergren E."/>
            <person name="Clifton S."/>
            <person name="Fulton L."/>
            <person name="Fulton B."/>
            <person name="Courtney L."/>
            <person name="Fronick C."/>
            <person name="Harrison M."/>
            <person name="Strong C."/>
            <person name="Farmer C."/>
            <person name="Delahaunty K."/>
            <person name="Markovic C."/>
            <person name="Hall O."/>
            <person name="Minx P."/>
            <person name="Tomlinson C."/>
            <person name="Mitreva M."/>
            <person name="Hou S."/>
            <person name="Chen J."/>
            <person name="Wollam A."/>
            <person name="Pepin K.H."/>
            <person name="Johnson M."/>
            <person name="Bhonagiri V."/>
            <person name="Zhang X."/>
            <person name="Suruliraj S."/>
            <person name="Warren W."/>
            <person name="Chinwalla A."/>
            <person name="Mardis E.R."/>
            <person name="Wilson R.K."/>
        </authorList>
    </citation>
    <scope>NUCLEOTIDE SEQUENCE [LARGE SCALE GENOMIC DNA]</scope>
    <source>
        <strain evidence="5 6">ATCC 51873</strain>
    </source>
</reference>
<dbReference type="RefSeq" id="WP_004096961.1">
    <property type="nucleotide sequence ID" value="NZ_JH417556.1"/>
</dbReference>
<protein>
    <submittedName>
        <fullName evidence="5">Zinc finger/helix-turn-helix protein</fullName>
    </submittedName>
</protein>
<dbReference type="Proteomes" id="UP000005959">
    <property type="component" value="Unassembled WGS sequence"/>
</dbReference>
<evidence type="ECO:0000313" key="5">
    <source>
        <dbReference type="EMBL" id="EHM37716.1"/>
    </source>
</evidence>
<evidence type="ECO:0000313" key="6">
    <source>
        <dbReference type="Proteomes" id="UP000005959"/>
    </source>
</evidence>
<name>G9YDK6_HAFAL</name>
<dbReference type="InterPro" id="IPR052359">
    <property type="entry name" value="HTH-type_reg/antitoxin"/>
</dbReference>
<evidence type="ECO:0000259" key="4">
    <source>
        <dbReference type="PROSITE" id="PS50943"/>
    </source>
</evidence>
<organism evidence="5 6">
    <name type="scientific">Hafnia alvei ATCC 51873</name>
    <dbReference type="NCBI Taxonomy" id="1002364"/>
    <lineage>
        <taxon>Bacteria</taxon>
        <taxon>Pseudomonadati</taxon>
        <taxon>Pseudomonadota</taxon>
        <taxon>Gammaproteobacteria</taxon>
        <taxon>Enterobacterales</taxon>
        <taxon>Hafniaceae</taxon>
        <taxon>Hafnia</taxon>
    </lineage>
</organism>
<feature type="domain" description="HTH cro/C1-type" evidence="4">
    <location>
        <begin position="75"/>
        <end position="128"/>
    </location>
</feature>
<evidence type="ECO:0000256" key="2">
    <source>
        <dbReference type="ARBA" id="ARBA00023125"/>
    </source>
</evidence>
<dbReference type="InterPro" id="IPR032758">
    <property type="entry name" value="MqsA/HigA-2"/>
</dbReference>
<dbReference type="SUPFAM" id="SSF47413">
    <property type="entry name" value="lambda repressor-like DNA-binding domains"/>
    <property type="match status" value="1"/>
</dbReference>
<dbReference type="NCBIfam" id="TIGR03831">
    <property type="entry name" value="YgiT_finger"/>
    <property type="match status" value="1"/>
</dbReference>
<dbReference type="CDD" id="cd00093">
    <property type="entry name" value="HTH_XRE"/>
    <property type="match status" value="1"/>
</dbReference>
<comment type="caution">
    <text evidence="5">The sequence shown here is derived from an EMBL/GenBank/DDBJ whole genome shotgun (WGS) entry which is preliminary data.</text>
</comment>
<dbReference type="HOGENOM" id="CLU_115776_1_1_6"/>
<proteinExistence type="predicted"/>
<evidence type="ECO:0000256" key="1">
    <source>
        <dbReference type="ARBA" id="ARBA00023015"/>
    </source>
</evidence>
<dbReference type="PROSITE" id="PS50943">
    <property type="entry name" value="HTH_CROC1"/>
    <property type="match status" value="1"/>
</dbReference>
<dbReference type="NCBIfam" id="TIGR03830">
    <property type="entry name" value="CxxCG_CxxCG_HTH"/>
    <property type="match status" value="1"/>
</dbReference>
<keyword evidence="3" id="KW-0804">Transcription</keyword>
<dbReference type="PANTHER" id="PTHR36511">
    <property type="entry name" value="MERR FAMILY BACTERIAL REGULATORY PROTEIN"/>
    <property type="match status" value="1"/>
</dbReference>
<evidence type="ECO:0000256" key="3">
    <source>
        <dbReference type="ARBA" id="ARBA00023163"/>
    </source>
</evidence>
<dbReference type="InterPro" id="IPR022452">
    <property type="entry name" value="MqsA"/>
</dbReference>
<dbReference type="AlphaFoldDB" id="G9YDK6"/>
<accession>G9YDK6</accession>